<comment type="similarity">
    <text evidence="7">Belongs to the organic radical-activating enzymes family.</text>
</comment>
<dbReference type="Pfam" id="PF13353">
    <property type="entry name" value="Fer4_12"/>
    <property type="match status" value="1"/>
</dbReference>
<dbReference type="PIRSF" id="PIRSF000368">
    <property type="entry name" value="NrdG"/>
    <property type="match status" value="1"/>
</dbReference>
<gene>
    <name evidence="8" type="primary">nrdG</name>
    <name evidence="8" type="ORF">D4A35_07695</name>
</gene>
<dbReference type="GO" id="GO:0004748">
    <property type="term" value="F:ribonucleoside-diphosphate reductase activity, thioredoxin disulfide as acceptor"/>
    <property type="evidence" value="ECO:0007669"/>
    <property type="project" value="TreeGrafter"/>
</dbReference>
<dbReference type="InterPro" id="IPR007197">
    <property type="entry name" value="rSAM"/>
</dbReference>
<evidence type="ECO:0000256" key="1">
    <source>
        <dbReference type="ARBA" id="ARBA00001966"/>
    </source>
</evidence>
<evidence type="ECO:0000256" key="4">
    <source>
        <dbReference type="ARBA" id="ARBA00022723"/>
    </source>
</evidence>
<dbReference type="SFLD" id="SFLDG01063">
    <property type="entry name" value="activating_enzymes__group_1"/>
    <property type="match status" value="1"/>
</dbReference>
<dbReference type="SFLD" id="SFLDG01066">
    <property type="entry name" value="organic_radical-activating_enz"/>
    <property type="match status" value="1"/>
</dbReference>
<comment type="function">
    <text evidence="7">Activation of anaerobic ribonucleoside-triphosphate reductase under anaerobic conditions by generation of an organic free radical, using S-adenosylmethionine and reduced flavodoxin as cosubstrates to produce 5'-deoxy-adenosine.</text>
</comment>
<evidence type="ECO:0000256" key="6">
    <source>
        <dbReference type="ARBA" id="ARBA00023014"/>
    </source>
</evidence>
<keyword evidence="2" id="KW-0004">4Fe-4S</keyword>
<keyword evidence="7" id="KW-0560">Oxidoreductase</keyword>
<evidence type="ECO:0000256" key="5">
    <source>
        <dbReference type="ARBA" id="ARBA00023004"/>
    </source>
</evidence>
<name>A0A5P3XEJ7_PARBF</name>
<keyword evidence="5" id="KW-0408">Iron</keyword>
<dbReference type="EC" id="1.97.1.-" evidence="7"/>
<sequence>MRFSKIKDNDIANGLGITMSFWTQGCPHHCKGCFNKETWDFDGGQEFKQENLDYIIENINKNNIYRDLAILGGEPLCPQNVEGVISLCREFKSHYPNKLIYLWTGYTVEKFNENQREILNYIDILIDGQFDEERKNLSIKLRGSSNQRVIDVKKYLDKNEIILYDLN</sequence>
<dbReference type="RefSeq" id="WP_025161521.1">
    <property type="nucleotide sequence ID" value="NZ_BROK01000046.1"/>
</dbReference>
<protein>
    <recommendedName>
        <fullName evidence="7">Anaerobic ribonucleoside-triphosphate reductase-activating protein</fullName>
        <ecNumber evidence="7">1.97.1.-</ecNumber>
    </recommendedName>
</protein>
<proteinExistence type="inferred from homology"/>
<comment type="cofactor">
    <cofactor evidence="1">
        <name>[4Fe-4S] cluster</name>
        <dbReference type="ChEBI" id="CHEBI:49883"/>
    </cofactor>
</comment>
<dbReference type="EMBL" id="CP032452">
    <property type="protein sequence ID" value="QEZ68823.1"/>
    <property type="molecule type" value="Genomic_DNA"/>
</dbReference>
<dbReference type="PANTHER" id="PTHR30352">
    <property type="entry name" value="PYRUVATE FORMATE-LYASE-ACTIVATING ENZYME"/>
    <property type="match status" value="1"/>
</dbReference>
<evidence type="ECO:0000256" key="7">
    <source>
        <dbReference type="PIRNR" id="PIRNR000368"/>
    </source>
</evidence>
<dbReference type="Proteomes" id="UP000326961">
    <property type="component" value="Chromosome"/>
</dbReference>
<dbReference type="InterPro" id="IPR012837">
    <property type="entry name" value="NrdG"/>
</dbReference>
<dbReference type="PANTHER" id="PTHR30352:SF2">
    <property type="entry name" value="ANAEROBIC RIBONUCLEOSIDE-TRIPHOSPHATE REDUCTASE-ACTIVATING PROTEIN"/>
    <property type="match status" value="1"/>
</dbReference>
<keyword evidence="6" id="KW-0411">Iron-sulfur</keyword>
<dbReference type="GO" id="GO:0051539">
    <property type="term" value="F:4 iron, 4 sulfur cluster binding"/>
    <property type="evidence" value="ECO:0007669"/>
    <property type="project" value="UniProtKB-KW"/>
</dbReference>
<dbReference type="Gene3D" id="3.20.20.70">
    <property type="entry name" value="Aldolase class I"/>
    <property type="match status" value="1"/>
</dbReference>
<dbReference type="GO" id="GO:0043365">
    <property type="term" value="F:[formate-C-acetyltransferase]-activating enzyme activity"/>
    <property type="evidence" value="ECO:0007669"/>
    <property type="project" value="InterPro"/>
</dbReference>
<organism evidence="8 9">
    <name type="scientific">Paraclostridium bifermentans</name>
    <name type="common">Clostridium bifermentans</name>
    <dbReference type="NCBI Taxonomy" id="1490"/>
    <lineage>
        <taxon>Bacteria</taxon>
        <taxon>Bacillati</taxon>
        <taxon>Bacillota</taxon>
        <taxon>Clostridia</taxon>
        <taxon>Peptostreptococcales</taxon>
        <taxon>Peptostreptococcaceae</taxon>
        <taxon>Paraclostridium</taxon>
    </lineage>
</organism>
<keyword evidence="4" id="KW-0479">Metal-binding</keyword>
<evidence type="ECO:0000256" key="2">
    <source>
        <dbReference type="ARBA" id="ARBA00022485"/>
    </source>
</evidence>
<accession>A0A5P3XEJ7</accession>
<keyword evidence="3" id="KW-0949">S-adenosyl-L-methionine</keyword>
<evidence type="ECO:0000256" key="3">
    <source>
        <dbReference type="ARBA" id="ARBA00022691"/>
    </source>
</evidence>
<evidence type="ECO:0000313" key="8">
    <source>
        <dbReference type="EMBL" id="QEZ68823.1"/>
    </source>
</evidence>
<dbReference type="AlphaFoldDB" id="A0A5P3XEJ7"/>
<dbReference type="SUPFAM" id="SSF102114">
    <property type="entry name" value="Radical SAM enzymes"/>
    <property type="match status" value="1"/>
</dbReference>
<dbReference type="PROSITE" id="PS51257">
    <property type="entry name" value="PROKAR_LIPOPROTEIN"/>
    <property type="match status" value="1"/>
</dbReference>
<reference evidence="8 9" key="1">
    <citation type="submission" date="2018-09" db="EMBL/GenBank/DDBJ databases">
        <title>A clostridial neurotoxin that targets Anopheles mosquitoes.</title>
        <authorList>
            <person name="Contreras E."/>
            <person name="Masuyer G."/>
            <person name="Qureshi N."/>
            <person name="Chawla S."/>
            <person name="Lim H.L."/>
            <person name="Chen J."/>
            <person name="Stenmark P."/>
            <person name="Gill S."/>
        </authorList>
    </citation>
    <scope>NUCLEOTIDE SEQUENCE [LARGE SCALE GENOMIC DNA]</scope>
    <source>
        <strain evidence="8 9">Cbm</strain>
    </source>
</reference>
<evidence type="ECO:0000313" key="9">
    <source>
        <dbReference type="Proteomes" id="UP000326961"/>
    </source>
</evidence>
<dbReference type="SFLD" id="SFLDS00029">
    <property type="entry name" value="Radical_SAM"/>
    <property type="match status" value="1"/>
</dbReference>
<dbReference type="SFLD" id="SFLDF00299">
    <property type="entry name" value="anaerobic_ribonucleoside-triph"/>
    <property type="match status" value="1"/>
</dbReference>
<dbReference type="InterPro" id="IPR058240">
    <property type="entry name" value="rSAM_sf"/>
</dbReference>
<dbReference type="InterPro" id="IPR013785">
    <property type="entry name" value="Aldolase_TIM"/>
</dbReference>
<dbReference type="NCBIfam" id="TIGR02491">
    <property type="entry name" value="NrdG"/>
    <property type="match status" value="1"/>
</dbReference>
<dbReference type="GO" id="GO:0046872">
    <property type="term" value="F:metal ion binding"/>
    <property type="evidence" value="ECO:0007669"/>
    <property type="project" value="UniProtKB-KW"/>
</dbReference>
<dbReference type="InterPro" id="IPR034457">
    <property type="entry name" value="Organic_radical-activating"/>
</dbReference>